<evidence type="ECO:0000313" key="1">
    <source>
        <dbReference type="EMBL" id="GAF93349.1"/>
    </source>
</evidence>
<sequence>METKIEKIGGKNKLTVYYKGQVFIVQCASEDVSYFKNNVDVMIKRFKDDLLGQKVETSESNAILPDVRKAKRSVNRSNNATAYNDGYIRGYDDAVSDIKIGG</sequence>
<dbReference type="AlphaFoldDB" id="X0TJD1"/>
<protein>
    <submittedName>
        <fullName evidence="1">Uncharacterized protein</fullName>
    </submittedName>
</protein>
<accession>X0TJD1</accession>
<proteinExistence type="predicted"/>
<name>X0TJD1_9ZZZZ</name>
<gene>
    <name evidence="1" type="ORF">S01H1_29846</name>
</gene>
<organism evidence="1">
    <name type="scientific">marine sediment metagenome</name>
    <dbReference type="NCBI Taxonomy" id="412755"/>
    <lineage>
        <taxon>unclassified sequences</taxon>
        <taxon>metagenomes</taxon>
        <taxon>ecological metagenomes</taxon>
    </lineage>
</organism>
<reference evidence="1" key="1">
    <citation type="journal article" date="2014" name="Front. Microbiol.">
        <title>High frequency of phylogenetically diverse reductive dehalogenase-homologous genes in deep subseafloor sedimentary metagenomes.</title>
        <authorList>
            <person name="Kawai M."/>
            <person name="Futagami T."/>
            <person name="Toyoda A."/>
            <person name="Takaki Y."/>
            <person name="Nishi S."/>
            <person name="Hori S."/>
            <person name="Arai W."/>
            <person name="Tsubouchi T."/>
            <person name="Morono Y."/>
            <person name="Uchiyama I."/>
            <person name="Ito T."/>
            <person name="Fujiyama A."/>
            <person name="Inagaki F."/>
            <person name="Takami H."/>
        </authorList>
    </citation>
    <scope>NUCLEOTIDE SEQUENCE</scope>
    <source>
        <strain evidence="1">Expedition CK06-06</strain>
    </source>
</reference>
<dbReference type="EMBL" id="BARS01018339">
    <property type="protein sequence ID" value="GAF93349.1"/>
    <property type="molecule type" value="Genomic_DNA"/>
</dbReference>
<comment type="caution">
    <text evidence="1">The sequence shown here is derived from an EMBL/GenBank/DDBJ whole genome shotgun (WGS) entry which is preliminary data.</text>
</comment>